<dbReference type="Proteomes" id="UP000662185">
    <property type="component" value="Unassembled WGS sequence"/>
</dbReference>
<dbReference type="InterPro" id="IPR050644">
    <property type="entry name" value="PG_Glycine_Bridge_Synth"/>
</dbReference>
<keyword evidence="5" id="KW-0012">Acyltransferase</keyword>
<dbReference type="InterPro" id="IPR003447">
    <property type="entry name" value="FEMABX"/>
</dbReference>
<evidence type="ECO:0000256" key="1">
    <source>
        <dbReference type="ARBA" id="ARBA00009943"/>
    </source>
</evidence>
<dbReference type="PANTHER" id="PTHR36174">
    <property type="entry name" value="LIPID II:GLYCINE GLYCYLTRANSFERASE"/>
    <property type="match status" value="1"/>
</dbReference>
<name>A0A926WGE8_9NOST</name>
<keyword evidence="4" id="KW-0573">Peptidoglycan synthesis</keyword>
<evidence type="ECO:0000256" key="3">
    <source>
        <dbReference type="ARBA" id="ARBA00022960"/>
    </source>
</evidence>
<accession>A0A926WGE8</accession>
<dbReference type="RefSeq" id="WP_190557312.1">
    <property type="nucleotide sequence ID" value="NZ_JACJQU010000002.1"/>
</dbReference>
<dbReference type="PROSITE" id="PS51191">
    <property type="entry name" value="FEMABX"/>
    <property type="match status" value="1"/>
</dbReference>
<evidence type="ECO:0000256" key="4">
    <source>
        <dbReference type="ARBA" id="ARBA00022984"/>
    </source>
</evidence>
<comment type="caution">
    <text evidence="7">The sequence shown here is derived from an EMBL/GenBank/DDBJ whole genome shotgun (WGS) entry which is preliminary data.</text>
</comment>
<dbReference type="GO" id="GO:0071555">
    <property type="term" value="P:cell wall organization"/>
    <property type="evidence" value="ECO:0007669"/>
    <property type="project" value="UniProtKB-KW"/>
</dbReference>
<evidence type="ECO:0000256" key="6">
    <source>
        <dbReference type="ARBA" id="ARBA00023316"/>
    </source>
</evidence>
<dbReference type="GO" id="GO:0009252">
    <property type="term" value="P:peptidoglycan biosynthetic process"/>
    <property type="evidence" value="ECO:0007669"/>
    <property type="project" value="UniProtKB-KW"/>
</dbReference>
<evidence type="ECO:0000313" key="8">
    <source>
        <dbReference type="Proteomes" id="UP000662185"/>
    </source>
</evidence>
<keyword evidence="2" id="KW-0808">Transferase</keyword>
<dbReference type="Gene3D" id="3.40.630.30">
    <property type="match status" value="2"/>
</dbReference>
<gene>
    <name evidence="7" type="ORF">H6G06_03900</name>
</gene>
<evidence type="ECO:0000256" key="5">
    <source>
        <dbReference type="ARBA" id="ARBA00023315"/>
    </source>
</evidence>
<keyword evidence="8" id="KW-1185">Reference proteome</keyword>
<dbReference type="PANTHER" id="PTHR36174:SF1">
    <property type="entry name" value="LIPID II:GLYCINE GLYCYLTRANSFERASE"/>
    <property type="match status" value="1"/>
</dbReference>
<sequence length="355" mass="40701">MKINNINNYFQTSSVNNSLSFTVRELNNSEITSWDLLVKSSQFGCFMQTSIWADFKELEGYKTFRYGLFSNDELVGGWIYYLYPHTNKANLLFTPGGPILPKNNPEIGMQLLLEKGEILAREQGAIALRIEPLWQEKPDYIKSFVRAPADLLPCETLLVDLRPNIDEILASMKPKGRYNIRLSQRYGVEIEFSNDSPNIPLFYDLFWETVERKEFFGEPYGFFINLCQTLFKENMAEIGLATWNGEILAAILVVYCGQTATYLYGGSSLLHRQVMANYGLHWQAIQRAKLRGCQVYDFYGFTSDSNHGYAKFSQFKSQFGGTHIKTIGAHDYFFYDQLADTLISLFQKLSGGENE</sequence>
<dbReference type="AlphaFoldDB" id="A0A926WGE8"/>
<dbReference type="GO" id="GO:0016755">
    <property type="term" value="F:aminoacyltransferase activity"/>
    <property type="evidence" value="ECO:0007669"/>
    <property type="project" value="InterPro"/>
</dbReference>
<protein>
    <submittedName>
        <fullName evidence="7">Peptidoglycan bridge formation glycyltransferase FemA/FemB family protein</fullName>
    </submittedName>
</protein>
<organism evidence="7 8">
    <name type="scientific">Anabaena sphaerica FACHB-251</name>
    <dbReference type="NCBI Taxonomy" id="2692883"/>
    <lineage>
        <taxon>Bacteria</taxon>
        <taxon>Bacillati</taxon>
        <taxon>Cyanobacteriota</taxon>
        <taxon>Cyanophyceae</taxon>
        <taxon>Nostocales</taxon>
        <taxon>Nostocaceae</taxon>
        <taxon>Anabaena</taxon>
    </lineage>
</organism>
<evidence type="ECO:0000256" key="2">
    <source>
        <dbReference type="ARBA" id="ARBA00022679"/>
    </source>
</evidence>
<reference evidence="8" key="1">
    <citation type="journal article" date="2020" name="ISME J.">
        <title>Comparative genomics reveals insights into cyanobacterial evolution and habitat adaptation.</title>
        <authorList>
            <person name="Chen M.Y."/>
            <person name="Teng W.K."/>
            <person name="Zhao L."/>
            <person name="Hu C.X."/>
            <person name="Zhou Y.K."/>
            <person name="Han B.P."/>
            <person name="Song L.R."/>
            <person name="Shu W.S."/>
        </authorList>
    </citation>
    <scope>NUCLEOTIDE SEQUENCE [LARGE SCALE GENOMIC DNA]</scope>
    <source>
        <strain evidence="8">FACHB-251</strain>
    </source>
</reference>
<dbReference type="GO" id="GO:0008360">
    <property type="term" value="P:regulation of cell shape"/>
    <property type="evidence" value="ECO:0007669"/>
    <property type="project" value="UniProtKB-KW"/>
</dbReference>
<keyword evidence="3" id="KW-0133">Cell shape</keyword>
<proteinExistence type="inferred from homology"/>
<keyword evidence="6" id="KW-0961">Cell wall biogenesis/degradation</keyword>
<comment type="similarity">
    <text evidence="1">Belongs to the FemABX family.</text>
</comment>
<dbReference type="Pfam" id="PF02388">
    <property type="entry name" value="FemAB"/>
    <property type="match status" value="2"/>
</dbReference>
<dbReference type="SUPFAM" id="SSF55729">
    <property type="entry name" value="Acyl-CoA N-acyltransferases (Nat)"/>
    <property type="match status" value="2"/>
</dbReference>
<evidence type="ECO:0000313" key="7">
    <source>
        <dbReference type="EMBL" id="MBD2292648.1"/>
    </source>
</evidence>
<dbReference type="EMBL" id="JACJQU010000002">
    <property type="protein sequence ID" value="MBD2292648.1"/>
    <property type="molecule type" value="Genomic_DNA"/>
</dbReference>
<dbReference type="InterPro" id="IPR016181">
    <property type="entry name" value="Acyl_CoA_acyltransferase"/>
</dbReference>